<sequence>MIYEHPKTVDIPTDITLPDFVLKTKNIYNPRPEDLDADAFIDGDTRENITHRQLRVLTDKVASGLFNKFNLRRGDCIAMYSPNSILFPIVFLGALSLGVIVTTINPMYTEKEVFHQLQDSNAKMIFSYEKGLDVSINSAKQIQNNCKVVSFGERLSGSIPLSEVYCDKDYQKLVFKNDSESKQEAALLAYSSGTTGLPKGVITTHYNLIANLLQTECVLEGCLYSELVSAGILPLFHCYGIMVNMLLGLHTFFKTIIIPKFDFEKFLETIEEEKIELLCLAPPVILLLAKSPLVENYNLSSIKYIMSGAAPLPVDVGKAAMRRLGCSVTQGYGMTEASPVITITPYNENRVESAGRIVPNMKAKIVDPETEKLLGTNGIGELRVSGPNIMKGYHNNLKATQDMFDSENYMRTGDIGYFDKNLNLHIVDRVKELIKYKGYQIAPAELEEVLLTHPKVRDCCVIGVPDKATGEELAKGFVVLDVKDTLNKSQELAILREVQEASHKKLAPYKHFRGGIDAIDVIPKSATGKILRRLLRDQEVKRRQAKL</sequence>
<name>A0ACC2UJ65_9FUNG</name>
<comment type="caution">
    <text evidence="1">The sequence shown here is derived from an EMBL/GenBank/DDBJ whole genome shotgun (WGS) entry which is preliminary data.</text>
</comment>
<proteinExistence type="predicted"/>
<reference evidence="1" key="1">
    <citation type="submission" date="2022-04" db="EMBL/GenBank/DDBJ databases">
        <title>Genome of the entomopathogenic fungus Entomophthora muscae.</title>
        <authorList>
            <person name="Elya C."/>
            <person name="Lovett B.R."/>
            <person name="Lee E."/>
            <person name="Macias A.M."/>
            <person name="Hajek A.E."/>
            <person name="De Bivort B.L."/>
            <person name="Kasson M.T."/>
            <person name="De Fine Licht H.H."/>
            <person name="Stajich J.E."/>
        </authorList>
    </citation>
    <scope>NUCLEOTIDE SEQUENCE</scope>
    <source>
        <strain evidence="1">Berkeley</strain>
    </source>
</reference>
<protein>
    <submittedName>
        <fullName evidence="1">Uncharacterized protein</fullName>
    </submittedName>
</protein>
<organism evidence="1 2">
    <name type="scientific">Entomophthora muscae</name>
    <dbReference type="NCBI Taxonomy" id="34485"/>
    <lineage>
        <taxon>Eukaryota</taxon>
        <taxon>Fungi</taxon>
        <taxon>Fungi incertae sedis</taxon>
        <taxon>Zoopagomycota</taxon>
        <taxon>Entomophthoromycotina</taxon>
        <taxon>Entomophthoromycetes</taxon>
        <taxon>Entomophthorales</taxon>
        <taxon>Entomophthoraceae</taxon>
        <taxon>Entomophthora</taxon>
    </lineage>
</organism>
<accession>A0ACC2UJ65</accession>
<evidence type="ECO:0000313" key="1">
    <source>
        <dbReference type="EMBL" id="KAJ9086848.1"/>
    </source>
</evidence>
<dbReference type="EMBL" id="QTSX02000627">
    <property type="protein sequence ID" value="KAJ9086848.1"/>
    <property type="molecule type" value="Genomic_DNA"/>
</dbReference>
<keyword evidence="2" id="KW-1185">Reference proteome</keyword>
<evidence type="ECO:0000313" key="2">
    <source>
        <dbReference type="Proteomes" id="UP001165960"/>
    </source>
</evidence>
<dbReference type="Proteomes" id="UP001165960">
    <property type="component" value="Unassembled WGS sequence"/>
</dbReference>
<gene>
    <name evidence="1" type="ORF">DSO57_1039293</name>
</gene>